<reference evidence="1" key="1">
    <citation type="journal article" date="2020" name="Nature">
        <title>Giant virus diversity and host interactions through global metagenomics.</title>
        <authorList>
            <person name="Schulz F."/>
            <person name="Roux S."/>
            <person name="Paez-Espino D."/>
            <person name="Jungbluth S."/>
            <person name="Walsh D.A."/>
            <person name="Denef V.J."/>
            <person name="McMahon K.D."/>
            <person name="Konstantinidis K.T."/>
            <person name="Eloe-Fadrosh E.A."/>
            <person name="Kyrpides N.C."/>
            <person name="Woyke T."/>
        </authorList>
    </citation>
    <scope>NUCLEOTIDE SEQUENCE</scope>
    <source>
        <strain evidence="1">GVMAG-M-3300024258-14</strain>
    </source>
</reference>
<evidence type="ECO:0000313" key="1">
    <source>
        <dbReference type="EMBL" id="QHT93807.1"/>
    </source>
</evidence>
<dbReference type="EMBL" id="MN740210">
    <property type="protein sequence ID" value="QHT93807.1"/>
    <property type="molecule type" value="Genomic_DNA"/>
</dbReference>
<proteinExistence type="predicted"/>
<sequence length="31" mass="3752">MILYVKMYPINEKENMPKKQNVSSIYFICLI</sequence>
<protein>
    <submittedName>
        <fullName evidence="1">Uncharacterized protein</fullName>
    </submittedName>
</protein>
<organism evidence="1">
    <name type="scientific">viral metagenome</name>
    <dbReference type="NCBI Taxonomy" id="1070528"/>
    <lineage>
        <taxon>unclassified sequences</taxon>
        <taxon>metagenomes</taxon>
        <taxon>organismal metagenomes</taxon>
    </lineage>
</organism>
<dbReference type="AlphaFoldDB" id="A0A6C0IPJ8"/>
<accession>A0A6C0IPJ8</accession>
<name>A0A6C0IPJ8_9ZZZZ</name>